<comment type="caution">
    <text evidence="6">The sequence shown here is derived from an EMBL/GenBank/DDBJ whole genome shotgun (WGS) entry which is preliminary data.</text>
</comment>
<evidence type="ECO:0000256" key="4">
    <source>
        <dbReference type="PROSITE-ProRule" id="PRU00335"/>
    </source>
</evidence>
<feature type="domain" description="HTH tetR-type" evidence="5">
    <location>
        <begin position="4"/>
        <end position="64"/>
    </location>
</feature>
<dbReference type="AlphaFoldDB" id="A0A6G3TDT7"/>
<keyword evidence="2 4" id="KW-0238">DNA-binding</keyword>
<evidence type="ECO:0000259" key="5">
    <source>
        <dbReference type="PROSITE" id="PS50977"/>
    </source>
</evidence>
<feature type="DNA-binding region" description="H-T-H motif" evidence="4">
    <location>
        <begin position="27"/>
        <end position="46"/>
    </location>
</feature>
<accession>A0A6G3TDT7</accession>
<dbReference type="PRINTS" id="PR00455">
    <property type="entry name" value="HTHTETR"/>
</dbReference>
<keyword evidence="3" id="KW-0804">Transcription</keyword>
<dbReference type="SUPFAM" id="SSF48498">
    <property type="entry name" value="Tetracyclin repressor-like, C-terminal domain"/>
    <property type="match status" value="1"/>
</dbReference>
<dbReference type="InterPro" id="IPR011075">
    <property type="entry name" value="TetR_C"/>
</dbReference>
<dbReference type="RefSeq" id="WP_164274956.1">
    <property type="nucleotide sequence ID" value="NZ_JAAGMQ010000458.1"/>
</dbReference>
<organism evidence="6 7">
    <name type="scientific">Streptomyces rubrogriseus</name>
    <dbReference type="NCBI Taxonomy" id="194673"/>
    <lineage>
        <taxon>Bacteria</taxon>
        <taxon>Bacillati</taxon>
        <taxon>Actinomycetota</taxon>
        <taxon>Actinomycetes</taxon>
        <taxon>Kitasatosporales</taxon>
        <taxon>Streptomycetaceae</taxon>
        <taxon>Streptomyces</taxon>
        <taxon>Streptomyces violaceoruber group</taxon>
    </lineage>
</organism>
<dbReference type="SUPFAM" id="SSF46689">
    <property type="entry name" value="Homeodomain-like"/>
    <property type="match status" value="1"/>
</dbReference>
<dbReference type="EMBL" id="JAAGMQ010000458">
    <property type="protein sequence ID" value="NEC34706.1"/>
    <property type="molecule type" value="Genomic_DNA"/>
</dbReference>
<dbReference type="PANTHER" id="PTHR47506:SF1">
    <property type="entry name" value="HTH-TYPE TRANSCRIPTIONAL REGULATOR YJDC"/>
    <property type="match status" value="1"/>
</dbReference>
<dbReference type="InterPro" id="IPR001647">
    <property type="entry name" value="HTH_TetR"/>
</dbReference>
<dbReference type="InterPro" id="IPR036271">
    <property type="entry name" value="Tet_transcr_reg_TetR-rel_C_sf"/>
</dbReference>
<dbReference type="Proteomes" id="UP000475666">
    <property type="component" value="Unassembled WGS sequence"/>
</dbReference>
<dbReference type="GO" id="GO:0003677">
    <property type="term" value="F:DNA binding"/>
    <property type="evidence" value="ECO:0007669"/>
    <property type="project" value="UniProtKB-UniRule"/>
</dbReference>
<dbReference type="Pfam" id="PF16925">
    <property type="entry name" value="TetR_C_13"/>
    <property type="match status" value="1"/>
</dbReference>
<dbReference type="InterPro" id="IPR009057">
    <property type="entry name" value="Homeodomain-like_sf"/>
</dbReference>
<evidence type="ECO:0000256" key="1">
    <source>
        <dbReference type="ARBA" id="ARBA00023015"/>
    </source>
</evidence>
<evidence type="ECO:0000256" key="2">
    <source>
        <dbReference type="ARBA" id="ARBA00023125"/>
    </source>
</evidence>
<protein>
    <submittedName>
        <fullName evidence="6">TetR/AcrR family transcriptional regulator</fullName>
    </submittedName>
</protein>
<name>A0A6G3TDT7_9ACTN</name>
<dbReference type="PANTHER" id="PTHR47506">
    <property type="entry name" value="TRANSCRIPTIONAL REGULATORY PROTEIN"/>
    <property type="match status" value="1"/>
</dbReference>
<sequence length="191" mass="20429">MPQVSVKEKLIAHAETVFRQQGFNGASVQDITGAAGVPKGSFYNHFKSKQELAAEIVRRYNGATDFGMLGQDDGRPVRERLRAHFASQAQRTSSTGVEFGCLLVTMASETPTAGDEVGSAVRGGFSAWADVLAEVIRQGQQTGEIRSREPARDLAAFLIDAFEGGALRGKATDDATASMRSLDLALNALDH</sequence>
<evidence type="ECO:0000313" key="7">
    <source>
        <dbReference type="Proteomes" id="UP000475666"/>
    </source>
</evidence>
<dbReference type="Pfam" id="PF00440">
    <property type="entry name" value="TetR_N"/>
    <property type="match status" value="1"/>
</dbReference>
<gene>
    <name evidence="6" type="ORF">G3I66_16245</name>
</gene>
<evidence type="ECO:0000313" key="6">
    <source>
        <dbReference type="EMBL" id="NEC34706.1"/>
    </source>
</evidence>
<keyword evidence="1" id="KW-0805">Transcription regulation</keyword>
<dbReference type="Gene3D" id="1.10.357.10">
    <property type="entry name" value="Tetracycline Repressor, domain 2"/>
    <property type="match status" value="1"/>
</dbReference>
<evidence type="ECO:0000256" key="3">
    <source>
        <dbReference type="ARBA" id="ARBA00023163"/>
    </source>
</evidence>
<dbReference type="PROSITE" id="PS50977">
    <property type="entry name" value="HTH_TETR_2"/>
    <property type="match status" value="1"/>
</dbReference>
<reference evidence="6 7" key="1">
    <citation type="submission" date="2020-01" db="EMBL/GenBank/DDBJ databases">
        <title>Insect and environment-associated Actinomycetes.</title>
        <authorList>
            <person name="Currrie C."/>
            <person name="Chevrette M."/>
            <person name="Carlson C."/>
            <person name="Stubbendieck R."/>
            <person name="Wendt-Pienkowski E."/>
        </authorList>
    </citation>
    <scope>NUCLEOTIDE SEQUENCE [LARGE SCALE GENOMIC DNA]</scope>
    <source>
        <strain evidence="6 7">SID7739</strain>
    </source>
</reference>
<proteinExistence type="predicted"/>